<dbReference type="PANTHER" id="PTHR44196:SF1">
    <property type="entry name" value="DEHYDROGENASE_REDUCTASE SDR FAMILY MEMBER 7B"/>
    <property type="match status" value="1"/>
</dbReference>
<sequence length="244" mass="25204">MDAAKVLWVTGGGSGMGRATAERAAAAGWTIAVSGRRTEALQATAAAIEAAGGSAIALPLDVTDASGVRAAHDAVLERFGRIDALVLSAGRNIPRRTWADQSMAEFESVVATNLTGVASVIDAALPSLRLTRGRVVCISSYSGWIHAPLAGIAYSASKTAVGSLCKSLNDEEAEHGVQACNLCPGDVATDFLEQRPVVPDADARTRMLTPDDIARSVMFVLDSPAHVRIDELVISPNAAAAGAR</sequence>
<dbReference type="GO" id="GO:0016491">
    <property type="term" value="F:oxidoreductase activity"/>
    <property type="evidence" value="ECO:0007669"/>
    <property type="project" value="UniProtKB-KW"/>
</dbReference>
<name>A0A9W6CQC8_9MICO</name>
<dbReference type="PRINTS" id="PR00081">
    <property type="entry name" value="GDHRDH"/>
</dbReference>
<dbReference type="Gene3D" id="3.40.50.720">
    <property type="entry name" value="NAD(P)-binding Rossmann-like Domain"/>
    <property type="match status" value="1"/>
</dbReference>
<dbReference type="Pfam" id="PF00106">
    <property type="entry name" value="adh_short"/>
    <property type="match status" value="1"/>
</dbReference>
<dbReference type="Proteomes" id="UP001144396">
    <property type="component" value="Unassembled WGS sequence"/>
</dbReference>
<evidence type="ECO:0000313" key="5">
    <source>
        <dbReference type="Proteomes" id="UP001144396"/>
    </source>
</evidence>
<dbReference type="AlphaFoldDB" id="A0A9W6CQC8"/>
<keyword evidence="5" id="KW-1185">Reference proteome</keyword>
<comment type="caution">
    <text evidence="4">The sequence shown here is derived from an EMBL/GenBank/DDBJ whole genome shotgun (WGS) entry which is preliminary data.</text>
</comment>
<evidence type="ECO:0000313" key="4">
    <source>
        <dbReference type="EMBL" id="GLI26921.1"/>
    </source>
</evidence>
<dbReference type="InterPro" id="IPR036291">
    <property type="entry name" value="NAD(P)-bd_dom_sf"/>
</dbReference>
<dbReference type="SUPFAM" id="SSF51735">
    <property type="entry name" value="NAD(P)-binding Rossmann-fold domains"/>
    <property type="match status" value="1"/>
</dbReference>
<dbReference type="RefSeq" id="WP_281883002.1">
    <property type="nucleotide sequence ID" value="NZ_BSDP01000001.1"/>
</dbReference>
<keyword evidence="2" id="KW-0560">Oxidoreductase</keyword>
<gene>
    <name evidence="4" type="ORF">ARHIZOSPH14_11630</name>
</gene>
<dbReference type="PANTHER" id="PTHR44196">
    <property type="entry name" value="DEHYDROGENASE/REDUCTASE SDR FAMILY MEMBER 7B"/>
    <property type="match status" value="1"/>
</dbReference>
<evidence type="ECO:0000256" key="3">
    <source>
        <dbReference type="RuleBase" id="RU000363"/>
    </source>
</evidence>
<organism evidence="4 5">
    <name type="scientific">Agromyces rhizosphaerae</name>
    <dbReference type="NCBI Taxonomy" id="88374"/>
    <lineage>
        <taxon>Bacteria</taxon>
        <taxon>Bacillati</taxon>
        <taxon>Actinomycetota</taxon>
        <taxon>Actinomycetes</taxon>
        <taxon>Micrococcales</taxon>
        <taxon>Microbacteriaceae</taxon>
        <taxon>Agromyces</taxon>
    </lineage>
</organism>
<protein>
    <submittedName>
        <fullName evidence="4">Short-chain dehydrogenase</fullName>
    </submittedName>
</protein>
<dbReference type="CDD" id="cd05233">
    <property type="entry name" value="SDR_c"/>
    <property type="match status" value="1"/>
</dbReference>
<evidence type="ECO:0000256" key="1">
    <source>
        <dbReference type="ARBA" id="ARBA00006484"/>
    </source>
</evidence>
<accession>A0A9W6CQC8</accession>
<dbReference type="InterPro" id="IPR002347">
    <property type="entry name" value="SDR_fam"/>
</dbReference>
<dbReference type="PRINTS" id="PR00080">
    <property type="entry name" value="SDRFAMILY"/>
</dbReference>
<evidence type="ECO:0000256" key="2">
    <source>
        <dbReference type="ARBA" id="ARBA00023002"/>
    </source>
</evidence>
<dbReference type="GO" id="GO:0016020">
    <property type="term" value="C:membrane"/>
    <property type="evidence" value="ECO:0007669"/>
    <property type="project" value="TreeGrafter"/>
</dbReference>
<reference evidence="4" key="1">
    <citation type="submission" date="2022-12" db="EMBL/GenBank/DDBJ databases">
        <title>Reference genome sequencing for broad-spectrum identification of bacterial and archaeal isolates by mass spectrometry.</title>
        <authorList>
            <person name="Sekiguchi Y."/>
            <person name="Tourlousse D.M."/>
        </authorList>
    </citation>
    <scope>NUCLEOTIDE SEQUENCE</scope>
    <source>
        <strain evidence="4">14</strain>
    </source>
</reference>
<comment type="similarity">
    <text evidence="1 3">Belongs to the short-chain dehydrogenases/reductases (SDR) family.</text>
</comment>
<dbReference type="EMBL" id="BSDP01000001">
    <property type="protein sequence ID" value="GLI26921.1"/>
    <property type="molecule type" value="Genomic_DNA"/>
</dbReference>
<proteinExistence type="inferred from homology"/>